<keyword evidence="2" id="KW-0813">Transport</keyword>
<evidence type="ECO:0000256" key="9">
    <source>
        <dbReference type="SAM" id="SignalP"/>
    </source>
</evidence>
<dbReference type="AlphaFoldDB" id="A0A3E4Z4U7"/>
<dbReference type="InterPro" id="IPR036942">
    <property type="entry name" value="Beta-barrel_TonB_sf"/>
</dbReference>
<accession>A0A3E4Z4U7</accession>
<dbReference type="InterPro" id="IPR039426">
    <property type="entry name" value="TonB-dep_rcpt-like"/>
</dbReference>
<dbReference type="Proteomes" id="UP000260814">
    <property type="component" value="Unassembled WGS sequence"/>
</dbReference>
<feature type="chain" id="PRO_5017830197" description="TonB-dependent receptor plug domain-containing protein" evidence="9">
    <location>
        <begin position="23"/>
        <end position="828"/>
    </location>
</feature>
<evidence type="ECO:0000313" key="11">
    <source>
        <dbReference type="EMBL" id="RGM86663.1"/>
    </source>
</evidence>
<dbReference type="Gene3D" id="2.40.170.20">
    <property type="entry name" value="TonB-dependent receptor, beta-barrel domain"/>
    <property type="match status" value="1"/>
</dbReference>
<evidence type="ECO:0000256" key="4">
    <source>
        <dbReference type="ARBA" id="ARBA00022692"/>
    </source>
</evidence>
<dbReference type="Gene3D" id="2.170.130.10">
    <property type="entry name" value="TonB-dependent receptor, plug domain"/>
    <property type="match status" value="1"/>
</dbReference>
<dbReference type="EMBL" id="QSTW01000025">
    <property type="protein sequence ID" value="RGM86663.1"/>
    <property type="molecule type" value="Genomic_DNA"/>
</dbReference>
<feature type="region of interest" description="Disordered" evidence="8">
    <location>
        <begin position="465"/>
        <end position="484"/>
    </location>
</feature>
<keyword evidence="7" id="KW-0998">Cell outer membrane</keyword>
<comment type="subcellular location">
    <subcellularLocation>
        <location evidence="1">Cell outer membrane</location>
        <topology evidence="1">Multi-pass membrane protein</topology>
    </subcellularLocation>
</comment>
<evidence type="ECO:0000256" key="3">
    <source>
        <dbReference type="ARBA" id="ARBA00022452"/>
    </source>
</evidence>
<name>A0A3E4Z4U7_9BACT</name>
<comment type="caution">
    <text evidence="11">The sequence shown here is derived from an EMBL/GenBank/DDBJ whole genome shotgun (WGS) entry which is preliminary data.</text>
</comment>
<keyword evidence="6" id="KW-0472">Membrane</keyword>
<feature type="signal peptide" evidence="9">
    <location>
        <begin position="1"/>
        <end position="22"/>
    </location>
</feature>
<evidence type="ECO:0000256" key="1">
    <source>
        <dbReference type="ARBA" id="ARBA00004571"/>
    </source>
</evidence>
<dbReference type="SUPFAM" id="SSF56935">
    <property type="entry name" value="Porins"/>
    <property type="match status" value="1"/>
</dbReference>
<dbReference type="InterPro" id="IPR012910">
    <property type="entry name" value="Plug_dom"/>
</dbReference>
<dbReference type="GO" id="GO:0044718">
    <property type="term" value="P:siderophore transmembrane transport"/>
    <property type="evidence" value="ECO:0007669"/>
    <property type="project" value="TreeGrafter"/>
</dbReference>
<dbReference type="Pfam" id="PF07715">
    <property type="entry name" value="Plug"/>
    <property type="match status" value="1"/>
</dbReference>
<feature type="domain" description="TonB-dependent receptor plug" evidence="10">
    <location>
        <begin position="164"/>
        <end position="240"/>
    </location>
</feature>
<sequence>MKTKLFLLFCLLAFMAGSTLYAQHSAQAVFSIEGTYDASGFLELVKEKTSCRIAYKESDLKNSRRVLLDYQKKPLDVILKDASEKYGLLFVKHGNQLIVKKRKLLLSVSKEQSAPVAKDTVRSFYMQEVVKTAPRIDKPRNPQMGMTVMDDNAIRNVPTLLGEPDVIKALQLQPGVSAGTEGFAGMFVRGGENDENLFLIDGCSIYHTNHLGGLFSPFNANAVSHLTFYKSAFPARYGGRLSSVTDLSMKSGDYESWHGNFTMGLTSANVSFSGPLVKDQTSLFVALRRSWLELVSVPALAIINASKKKSGEKVIAGYNFTDFNLKLSHRLRRFGTLSLLGYYGHDRLKMGEHRFSNDGEDTDPYFHKNENRLGWGNMLTSLRWHLPINTLFAYNMKASYTRYQSDFRKTVETVSGREGKNGYENNGSRTESRNAIHDLSVDASLAFIPSDRTIIRLGTQYTHHRYTPEEEIQESTSLPSGNGDNESRVIANEWNAYLEGDLEVFHWLRFNAGMHGSFFRVEGKQYQVFEPRVSADFRLSPVVSLKAGYARMSQFVQQVSDNYISLPTDYWLPITRNFSPLTSDQFSAGIYVSPDKKYTFSVEGYYKKMDHLLEYRDDYKDLQVTSWEDRLTSGSGRAYGADFQAEADFGKLHGFIGYGLMWSDRLFADQNGGKRFPSKYDNRHKVTLSATWKCSERVELNAGWVFMTGNRVTLSLENYSYPDGYPTNIVPSYPHKDEEMLDYYAGKNNVRLPAYHRLDVGINIYRSLRRGRTGIWNVSLYNAYSRMNPIMIEKNNQKQSMDGTPLAPRFRQFALFPIIPSVSYTYKF</sequence>
<dbReference type="GO" id="GO:0015344">
    <property type="term" value="F:siderophore uptake transmembrane transporter activity"/>
    <property type="evidence" value="ECO:0007669"/>
    <property type="project" value="TreeGrafter"/>
</dbReference>
<evidence type="ECO:0000259" key="10">
    <source>
        <dbReference type="Pfam" id="PF07715"/>
    </source>
</evidence>
<keyword evidence="3" id="KW-1134">Transmembrane beta strand</keyword>
<evidence type="ECO:0000256" key="5">
    <source>
        <dbReference type="ARBA" id="ARBA00022729"/>
    </source>
</evidence>
<dbReference type="InterPro" id="IPR037066">
    <property type="entry name" value="Plug_dom_sf"/>
</dbReference>
<evidence type="ECO:0000256" key="7">
    <source>
        <dbReference type="ARBA" id="ARBA00023237"/>
    </source>
</evidence>
<evidence type="ECO:0000313" key="12">
    <source>
        <dbReference type="Proteomes" id="UP000260814"/>
    </source>
</evidence>
<dbReference type="PANTHER" id="PTHR30069:SF29">
    <property type="entry name" value="HEMOGLOBIN AND HEMOGLOBIN-HAPTOGLOBIN-BINDING PROTEIN 1-RELATED"/>
    <property type="match status" value="1"/>
</dbReference>
<evidence type="ECO:0000256" key="8">
    <source>
        <dbReference type="SAM" id="MobiDB-lite"/>
    </source>
</evidence>
<keyword evidence="5 9" id="KW-0732">Signal</keyword>
<proteinExistence type="predicted"/>
<dbReference type="RefSeq" id="WP_117702763.1">
    <property type="nucleotide sequence ID" value="NZ_QSTW01000025.1"/>
</dbReference>
<evidence type="ECO:0000256" key="6">
    <source>
        <dbReference type="ARBA" id="ARBA00023136"/>
    </source>
</evidence>
<dbReference type="PANTHER" id="PTHR30069">
    <property type="entry name" value="TONB-DEPENDENT OUTER MEMBRANE RECEPTOR"/>
    <property type="match status" value="1"/>
</dbReference>
<evidence type="ECO:0000256" key="2">
    <source>
        <dbReference type="ARBA" id="ARBA00022448"/>
    </source>
</evidence>
<reference evidence="11 12" key="1">
    <citation type="submission" date="2018-08" db="EMBL/GenBank/DDBJ databases">
        <title>A genome reference for cultivated species of the human gut microbiota.</title>
        <authorList>
            <person name="Zou Y."/>
            <person name="Xue W."/>
            <person name="Luo G."/>
        </authorList>
    </citation>
    <scope>NUCLEOTIDE SEQUENCE [LARGE SCALE GENOMIC DNA]</scope>
    <source>
        <strain evidence="11 12">OM06-2</strain>
    </source>
</reference>
<feature type="compositionally biased region" description="Polar residues" evidence="8">
    <location>
        <begin position="474"/>
        <end position="484"/>
    </location>
</feature>
<keyword evidence="4" id="KW-0812">Transmembrane</keyword>
<protein>
    <recommendedName>
        <fullName evidence="10">TonB-dependent receptor plug domain-containing protein</fullName>
    </recommendedName>
</protein>
<gene>
    <name evidence="11" type="ORF">DXB87_14920</name>
</gene>
<organism evidence="11 12">
    <name type="scientific">Phocaeicola plebeius</name>
    <dbReference type="NCBI Taxonomy" id="310297"/>
    <lineage>
        <taxon>Bacteria</taxon>
        <taxon>Pseudomonadati</taxon>
        <taxon>Bacteroidota</taxon>
        <taxon>Bacteroidia</taxon>
        <taxon>Bacteroidales</taxon>
        <taxon>Bacteroidaceae</taxon>
        <taxon>Phocaeicola</taxon>
    </lineage>
</organism>
<dbReference type="GO" id="GO:0009279">
    <property type="term" value="C:cell outer membrane"/>
    <property type="evidence" value="ECO:0007669"/>
    <property type="project" value="UniProtKB-SubCell"/>
</dbReference>